<dbReference type="SUPFAM" id="SSF53335">
    <property type="entry name" value="S-adenosyl-L-methionine-dependent methyltransferases"/>
    <property type="match status" value="1"/>
</dbReference>
<evidence type="ECO:0000256" key="3">
    <source>
        <dbReference type="ARBA" id="ARBA00022490"/>
    </source>
</evidence>
<reference evidence="8" key="1">
    <citation type="submission" date="2014-08" db="EMBL/GenBank/DDBJ databases">
        <authorList>
            <person name="Sharma Rahul"/>
            <person name="Thines Marco"/>
        </authorList>
    </citation>
    <scope>NUCLEOTIDE SEQUENCE</scope>
</reference>
<dbReference type="GO" id="GO:0005737">
    <property type="term" value="C:cytoplasm"/>
    <property type="evidence" value="ECO:0007669"/>
    <property type="project" value="UniProtKB-SubCell"/>
</dbReference>
<dbReference type="PANTHER" id="PTHR11579">
    <property type="entry name" value="PROTEIN-L-ISOASPARTATE O-METHYLTRANSFERASE"/>
    <property type="match status" value="1"/>
</dbReference>
<dbReference type="AlphaFoldDB" id="A0A0F7STI0"/>
<dbReference type="GO" id="GO:0032259">
    <property type="term" value="P:methylation"/>
    <property type="evidence" value="ECO:0007669"/>
    <property type="project" value="UniProtKB-KW"/>
</dbReference>
<sequence length="239" mass="25818">MAWKCSASSNADLVANLWSHRLVLTPQVAKAMTAVDRACYIPFRLDPYEDSPQPIGFSATISAPHMQAYALENTFPFIKPNSKILDVGSGSGYLCAVFHEILLQAAGGDKRHPLSKVVGVDHLSQLALLSKGNLQRDGYASLLEQGSIQIECADGRQGWPAEAPFDVIHVGAAAASMPQALVDQLACPGRMFIPVGTTTQQIYEVTKSETGQVTITKLMGVQYIPLCDATVQWTEDDNL</sequence>
<keyword evidence="3" id="KW-0963">Cytoplasm</keyword>
<dbReference type="Gene3D" id="3.40.50.150">
    <property type="entry name" value="Vaccinia Virus protein VP39"/>
    <property type="match status" value="1"/>
</dbReference>
<dbReference type="NCBIfam" id="TIGR00080">
    <property type="entry name" value="pimt"/>
    <property type="match status" value="1"/>
</dbReference>
<dbReference type="Pfam" id="PF01135">
    <property type="entry name" value="PCMT"/>
    <property type="match status" value="1"/>
</dbReference>
<evidence type="ECO:0000256" key="5">
    <source>
        <dbReference type="ARBA" id="ARBA00022679"/>
    </source>
</evidence>
<accession>A0A0F7STI0</accession>
<dbReference type="InterPro" id="IPR000682">
    <property type="entry name" value="PCMT"/>
</dbReference>
<keyword evidence="5 7" id="KW-0808">Transferase</keyword>
<evidence type="ECO:0000256" key="7">
    <source>
        <dbReference type="RuleBase" id="RU003802"/>
    </source>
</evidence>
<evidence type="ECO:0000313" key="8">
    <source>
        <dbReference type="EMBL" id="CED83323.1"/>
    </source>
</evidence>
<dbReference type="PANTHER" id="PTHR11579:SF0">
    <property type="entry name" value="PROTEIN-L-ISOASPARTATE(D-ASPARTATE) O-METHYLTRANSFERASE"/>
    <property type="match status" value="1"/>
</dbReference>
<dbReference type="PROSITE" id="PS01279">
    <property type="entry name" value="PCMT"/>
    <property type="match status" value="1"/>
</dbReference>
<comment type="subcellular location">
    <subcellularLocation>
        <location evidence="1">Cytoplasm</location>
    </subcellularLocation>
</comment>
<dbReference type="GO" id="GO:0004719">
    <property type="term" value="F:protein-L-isoaspartate (D-aspartate) O-methyltransferase activity"/>
    <property type="evidence" value="ECO:0007669"/>
    <property type="project" value="UniProtKB-UniRule"/>
</dbReference>
<dbReference type="EC" id="2.1.1.77" evidence="7"/>
<evidence type="ECO:0000256" key="2">
    <source>
        <dbReference type="ARBA" id="ARBA00005369"/>
    </source>
</evidence>
<evidence type="ECO:0000256" key="4">
    <source>
        <dbReference type="ARBA" id="ARBA00022603"/>
    </source>
</evidence>
<evidence type="ECO:0000256" key="1">
    <source>
        <dbReference type="ARBA" id="ARBA00004496"/>
    </source>
</evidence>
<organism evidence="8">
    <name type="scientific">Phaffia rhodozyma</name>
    <name type="common">Yeast</name>
    <name type="synonym">Xanthophyllomyces dendrorhous</name>
    <dbReference type="NCBI Taxonomy" id="264483"/>
    <lineage>
        <taxon>Eukaryota</taxon>
        <taxon>Fungi</taxon>
        <taxon>Dikarya</taxon>
        <taxon>Basidiomycota</taxon>
        <taxon>Agaricomycotina</taxon>
        <taxon>Tremellomycetes</taxon>
        <taxon>Cystofilobasidiales</taxon>
        <taxon>Mrakiaceae</taxon>
        <taxon>Phaffia</taxon>
    </lineage>
</organism>
<protein>
    <recommendedName>
        <fullName evidence="7">Protein-L-isoaspartate O-methyltransferase</fullName>
        <ecNumber evidence="7">2.1.1.77</ecNumber>
    </recommendedName>
</protein>
<comment type="similarity">
    <text evidence="2 7">Belongs to the methyltransferase superfamily. L-isoaspartyl/D-aspartyl protein methyltransferase family.</text>
</comment>
<keyword evidence="6 7" id="KW-0949">S-adenosyl-L-methionine</keyword>
<dbReference type="EMBL" id="LN483142">
    <property type="protein sequence ID" value="CED83323.1"/>
    <property type="molecule type" value="Genomic_DNA"/>
</dbReference>
<dbReference type="InterPro" id="IPR029063">
    <property type="entry name" value="SAM-dependent_MTases_sf"/>
</dbReference>
<evidence type="ECO:0000256" key="6">
    <source>
        <dbReference type="ARBA" id="ARBA00022691"/>
    </source>
</evidence>
<comment type="catalytic activity">
    <reaction evidence="7">
        <text>[protein]-L-isoaspartate + S-adenosyl-L-methionine = [protein]-L-isoaspartate alpha-methyl ester + S-adenosyl-L-homocysteine</text>
        <dbReference type="Rhea" id="RHEA:12705"/>
        <dbReference type="Rhea" id="RHEA-COMP:12143"/>
        <dbReference type="Rhea" id="RHEA-COMP:12144"/>
        <dbReference type="ChEBI" id="CHEBI:57856"/>
        <dbReference type="ChEBI" id="CHEBI:59789"/>
        <dbReference type="ChEBI" id="CHEBI:90596"/>
        <dbReference type="ChEBI" id="CHEBI:90598"/>
        <dbReference type="EC" id="2.1.1.77"/>
    </reaction>
</comment>
<proteinExistence type="inferred from homology"/>
<dbReference type="CDD" id="cd02440">
    <property type="entry name" value="AdoMet_MTases"/>
    <property type="match status" value="1"/>
</dbReference>
<keyword evidence="4 7" id="KW-0489">Methyltransferase</keyword>
<name>A0A0F7STI0_PHARH</name>